<dbReference type="EMBL" id="CP133586">
    <property type="protein sequence ID" value="WMT16667.1"/>
    <property type="molecule type" value="Genomic_DNA"/>
</dbReference>
<proteinExistence type="predicted"/>
<protein>
    <submittedName>
        <fullName evidence="2">Uncharacterized protein</fullName>
    </submittedName>
</protein>
<gene>
    <name evidence="2" type="ORF">RFB13_10230</name>
</gene>
<feature type="chain" id="PRO_5047038390" evidence="1">
    <location>
        <begin position="25"/>
        <end position="336"/>
    </location>
</feature>
<keyword evidence="3" id="KW-1185">Reference proteome</keyword>
<evidence type="ECO:0000256" key="1">
    <source>
        <dbReference type="SAM" id="SignalP"/>
    </source>
</evidence>
<dbReference type="RefSeq" id="WP_309206428.1">
    <property type="nucleotide sequence ID" value="NZ_CP133586.1"/>
</dbReference>
<evidence type="ECO:0000313" key="2">
    <source>
        <dbReference type="EMBL" id="WMT16667.1"/>
    </source>
</evidence>
<evidence type="ECO:0000313" key="3">
    <source>
        <dbReference type="Proteomes" id="UP001235341"/>
    </source>
</evidence>
<feature type="signal peptide" evidence="1">
    <location>
        <begin position="1"/>
        <end position="24"/>
    </location>
</feature>
<name>A0ABY9PUI3_SERFO</name>
<sequence>MKKTVYLSLLIVFALLGFSSGVMADTYQQEIKNCSITKLDTNKWQAKFTLVVKSYAGGGTSIRNVFYAEVPVYNSYGLILPKASALTSWSNVTVNANMRFTAGDNELLFYGSSNTSMITGGSDISVDFTTTAQNAYPGLRTYHTMDYGMGGASASIFYVTAKGCMTSSTMAPTPEEVDPPEPQFSMKSAVWELNTADVSDLPILSASGNGFSATIKDIANNNLCLKYVTAGVKKTTYALSVTNTSNVHGGRNLFTLQGANSQLFYDLQLVSNTGVKANDYSFPAASVKYITLSQTASSESGRSEMCWTPKINLFKDASTKEGMHSGTMNFVISPKA</sequence>
<accession>A0ABY9PUI3</accession>
<keyword evidence="1" id="KW-0732">Signal</keyword>
<organism evidence="2 3">
    <name type="scientific">Serratia fonticola</name>
    <dbReference type="NCBI Taxonomy" id="47917"/>
    <lineage>
        <taxon>Bacteria</taxon>
        <taxon>Pseudomonadati</taxon>
        <taxon>Pseudomonadota</taxon>
        <taxon>Gammaproteobacteria</taxon>
        <taxon>Enterobacterales</taxon>
        <taxon>Yersiniaceae</taxon>
        <taxon>Serratia</taxon>
    </lineage>
</organism>
<reference evidence="2 3" key="1">
    <citation type="submission" date="2023-08" db="EMBL/GenBank/DDBJ databases">
        <title>Complete Genome and Methylome dissection of Serratia fonticola NEB369.</title>
        <authorList>
            <person name="Fomenkov A."/>
            <person name="Roberts R.D."/>
        </authorList>
    </citation>
    <scope>NUCLEOTIDE SEQUENCE [LARGE SCALE GENOMIC DNA]</scope>
    <source>
        <strain evidence="2 3">NEB369</strain>
    </source>
</reference>
<dbReference type="Proteomes" id="UP001235341">
    <property type="component" value="Chromosome"/>
</dbReference>